<feature type="domain" description="Peptidase S53" evidence="20">
    <location>
        <begin position="213"/>
        <end position="601"/>
    </location>
</feature>
<dbReference type="InterPro" id="IPR033464">
    <property type="entry name" value="CSN8_PSD8_EIF3K"/>
</dbReference>
<feature type="binding site" evidence="17">
    <location>
        <position position="579"/>
    </location>
    <ligand>
        <name>Ca(2+)</name>
        <dbReference type="ChEBI" id="CHEBI:29108"/>
    </ligand>
</feature>
<dbReference type="KEGG" id="trg:TRUGW13939_10140"/>
<evidence type="ECO:0000256" key="10">
    <source>
        <dbReference type="ARBA" id="ARBA00022801"/>
    </source>
</evidence>
<gene>
    <name evidence="21" type="ORF">TRUGW13939_10140</name>
</gene>
<dbReference type="GeneID" id="55997621"/>
<feature type="binding site" evidence="17">
    <location>
        <position position="547"/>
    </location>
    <ligand>
        <name>Ca(2+)</name>
        <dbReference type="ChEBI" id="CHEBI:29108"/>
    </ligand>
</feature>
<keyword evidence="6" id="KW-0964">Secreted</keyword>
<dbReference type="Gene3D" id="3.40.50.200">
    <property type="entry name" value="Peptidase S8/S53 domain"/>
    <property type="match status" value="1"/>
</dbReference>
<evidence type="ECO:0000259" key="19">
    <source>
        <dbReference type="PROSITE" id="PS50250"/>
    </source>
</evidence>
<evidence type="ECO:0000313" key="21">
    <source>
        <dbReference type="EMBL" id="QKX62972.1"/>
    </source>
</evidence>
<feature type="domain" description="PCI" evidence="19">
    <location>
        <begin position="685"/>
        <end position="877"/>
    </location>
</feature>
<dbReference type="Pfam" id="PF10075">
    <property type="entry name" value="CSN8_PSD8_EIF3K"/>
    <property type="match status" value="1"/>
</dbReference>
<evidence type="ECO:0000259" key="20">
    <source>
        <dbReference type="PROSITE" id="PS51695"/>
    </source>
</evidence>
<dbReference type="InterPro" id="IPR036852">
    <property type="entry name" value="Peptidase_S8/S53_dom_sf"/>
</dbReference>
<dbReference type="GO" id="GO:0046872">
    <property type="term" value="F:metal ion binding"/>
    <property type="evidence" value="ECO:0007669"/>
    <property type="project" value="UniProtKB-UniRule"/>
</dbReference>
<evidence type="ECO:0000256" key="8">
    <source>
        <dbReference type="ARBA" id="ARBA00022723"/>
    </source>
</evidence>
<comment type="function">
    <text evidence="2">Secreted tripeptidyl-peptidase which degrades proteins at acidic pHs and is involved in virulence.</text>
</comment>
<dbReference type="InterPro" id="IPR030400">
    <property type="entry name" value="Sedolisin_dom"/>
</dbReference>
<keyword evidence="12 17" id="KW-0106">Calcium</keyword>
<dbReference type="GO" id="GO:0005576">
    <property type="term" value="C:extracellular region"/>
    <property type="evidence" value="ECO:0007669"/>
    <property type="project" value="UniProtKB-SubCell"/>
</dbReference>
<feature type="active site" description="Charge relay system" evidence="17">
    <location>
        <position position="289"/>
    </location>
</feature>
<keyword evidence="11 17" id="KW-0720">Serine protease</keyword>
<dbReference type="FunFam" id="1.25.40.990:FF:000001">
    <property type="entry name" value="26S proteasome non-ATPase regulatory subunit"/>
    <property type="match status" value="1"/>
</dbReference>
<dbReference type="InterPro" id="IPR015366">
    <property type="entry name" value="S53_propep"/>
</dbReference>
<keyword evidence="22" id="KW-1185">Reference proteome</keyword>
<evidence type="ECO:0000256" key="4">
    <source>
        <dbReference type="ARBA" id="ARBA00009627"/>
    </source>
</evidence>
<evidence type="ECO:0000256" key="7">
    <source>
        <dbReference type="ARBA" id="ARBA00022670"/>
    </source>
</evidence>
<evidence type="ECO:0000256" key="3">
    <source>
        <dbReference type="ARBA" id="ARBA00004239"/>
    </source>
</evidence>
<evidence type="ECO:0000256" key="6">
    <source>
        <dbReference type="ARBA" id="ARBA00022525"/>
    </source>
</evidence>
<evidence type="ECO:0000256" key="16">
    <source>
        <dbReference type="ARBA" id="ARBA00023180"/>
    </source>
</evidence>
<sequence length="910" mass="99886">MHWSSFFTRALALLTASSSYAEATLSAQYDVVEQLHRVPDGWVQGSRPPPSMLIQFRLAMRQPRAREFEQLVLKIATPGDEMYGKHMKRDDVKSFLQPSAESSEAVLSWLKSEGVSEDLMTVSSDWVKFIVPVKQAEHMLNTTFYVFHDHDSNSNSYRVRTLEYSVPHSIHRHIQLIQPTTHFGKSKPHRSLVFDKVEVEAPNSRTAADCGTSVTPDCLRQLYKLGDFVANPDPRNKLGISGYLEQYARYDDLEAFLNEYAPNMADANFTVQSINGGLNEQSSPSDSTEASLDIQYGVALAYNVPTIFFSTGGRGPLVPDLSQPDANDSSNEPYLEQLHYLLDLPDDELPSVLSTSYGENEQTLPESYTNTTCNLIAQLGARGVSVIFSSGDEGVGSVCLSNDGTNTTKFDPVYPASCPFVTSVGGTYQINPERAISFSSGGFSDRFTRPSYQDDAVSSYLSGLGDKWQGLYNAQGRGFPDVAAQAHAYIVQDHGKFVKVDGTSASAPTFAAIIADLNSVRLSNGQSTLGFLNPWIYSLNGSGFTDIVDGGSTGCTGIQTRSGLETPLVPYASWNATGGWDPVTGLGTPLFDALAHLFANFPIALVQHLLPPSSIDMSDLKTFVSQLQKDLEQRKLDNAVSVLSQAKRALLQQNALFPSTSLSPQVHSQAREILELGAITSLRLMDSESFIRYYQQLQPFYDFEREIPGGSTTAYKDISKTSQRSKITGLYLLLLLSSGDTSQFHTVLEGLTVEASLKGHSVEDDPFIKYPVELERSLMEGSYDKVWRATKSSEVPTEDFGLFSNVLVGTIRREIADCSEQAYQSLQIFNAKNILFLESEGAVIQFAQERGWIIKDGHIYFPTQADAVTPVPSATGAVEGGQRPEKAIALTSATVIQNTIGYARELETIV</sequence>
<dbReference type="PROSITE" id="PS50250">
    <property type="entry name" value="PCI"/>
    <property type="match status" value="1"/>
</dbReference>
<dbReference type="InterPro" id="IPR050819">
    <property type="entry name" value="Tripeptidyl-peptidase_I"/>
</dbReference>
<evidence type="ECO:0000256" key="2">
    <source>
        <dbReference type="ARBA" id="ARBA00002451"/>
    </source>
</evidence>
<feature type="signal peptide" evidence="18">
    <location>
        <begin position="1"/>
        <end position="21"/>
    </location>
</feature>
<evidence type="ECO:0000256" key="17">
    <source>
        <dbReference type="PROSITE-ProRule" id="PRU01032"/>
    </source>
</evidence>
<accession>A0A7H8R9E2</accession>
<dbReference type="InterPro" id="IPR000209">
    <property type="entry name" value="Peptidase_S8/S53_dom"/>
</dbReference>
<dbReference type="EMBL" id="CP055902">
    <property type="protein sequence ID" value="QKX62972.1"/>
    <property type="molecule type" value="Genomic_DNA"/>
</dbReference>
<evidence type="ECO:0000256" key="11">
    <source>
        <dbReference type="ARBA" id="ARBA00022825"/>
    </source>
</evidence>
<dbReference type="PROSITE" id="PS51695">
    <property type="entry name" value="SEDOLISIN"/>
    <property type="match status" value="1"/>
</dbReference>
<dbReference type="RefSeq" id="XP_035349146.1">
    <property type="nucleotide sequence ID" value="XM_035493253.1"/>
</dbReference>
<evidence type="ECO:0000256" key="12">
    <source>
        <dbReference type="ARBA" id="ARBA00022837"/>
    </source>
</evidence>
<dbReference type="EC" id="3.4.14.10" evidence="5"/>
<dbReference type="CDD" id="cd11377">
    <property type="entry name" value="Pro-peptidase_S53"/>
    <property type="match status" value="1"/>
</dbReference>
<evidence type="ECO:0000256" key="15">
    <source>
        <dbReference type="ARBA" id="ARBA00023145"/>
    </source>
</evidence>
<protein>
    <recommendedName>
        <fullName evidence="5">tripeptidyl-peptidase II</fullName>
        <ecNumber evidence="5">3.4.14.10</ecNumber>
    </recommendedName>
</protein>
<feature type="active site" description="Charge relay system" evidence="17">
    <location>
        <position position="293"/>
    </location>
</feature>
<dbReference type="GO" id="GO:0006508">
    <property type="term" value="P:proteolysis"/>
    <property type="evidence" value="ECO:0007669"/>
    <property type="project" value="UniProtKB-KW"/>
</dbReference>
<organism evidence="21 22">
    <name type="scientific">Talaromyces rugulosus</name>
    <name type="common">Penicillium rugulosum</name>
    <dbReference type="NCBI Taxonomy" id="121627"/>
    <lineage>
        <taxon>Eukaryota</taxon>
        <taxon>Fungi</taxon>
        <taxon>Dikarya</taxon>
        <taxon>Ascomycota</taxon>
        <taxon>Pezizomycotina</taxon>
        <taxon>Eurotiomycetes</taxon>
        <taxon>Eurotiomycetidae</taxon>
        <taxon>Eurotiales</taxon>
        <taxon>Trichocomaceae</taxon>
        <taxon>Talaromyces</taxon>
        <taxon>Talaromyces sect. Islandici</taxon>
    </lineage>
</organism>
<keyword evidence="13" id="KW-0647">Proteasome</keyword>
<keyword evidence="10 17" id="KW-0378">Hydrolase</keyword>
<dbReference type="OrthoDB" id="409122at2759"/>
<evidence type="ECO:0000256" key="5">
    <source>
        <dbReference type="ARBA" id="ARBA00012462"/>
    </source>
</evidence>
<dbReference type="SUPFAM" id="SSF54897">
    <property type="entry name" value="Protease propeptides/inhibitors"/>
    <property type="match status" value="1"/>
</dbReference>
<dbReference type="CDD" id="cd04056">
    <property type="entry name" value="Peptidases_S53"/>
    <property type="match status" value="1"/>
</dbReference>
<dbReference type="FunFam" id="3.40.50.200:FF:000015">
    <property type="entry name" value="Tripeptidyl peptidase A"/>
    <property type="match status" value="1"/>
</dbReference>
<evidence type="ECO:0000256" key="1">
    <source>
        <dbReference type="ARBA" id="ARBA00001910"/>
    </source>
</evidence>
<keyword evidence="14" id="KW-0843">Virulence</keyword>
<reference evidence="22" key="1">
    <citation type="submission" date="2020-06" db="EMBL/GenBank/DDBJ databases">
        <title>A chromosome-scale genome assembly of Talaromyces rugulosus W13939.</title>
        <authorList>
            <person name="Wang B."/>
            <person name="Guo L."/>
            <person name="Ye K."/>
            <person name="Wang L."/>
        </authorList>
    </citation>
    <scope>NUCLEOTIDE SEQUENCE [LARGE SCALE GENOMIC DNA]</scope>
    <source>
        <strain evidence="22">W13939</strain>
    </source>
</reference>
<dbReference type="GO" id="GO:0008541">
    <property type="term" value="C:proteasome regulatory particle, lid subcomplex"/>
    <property type="evidence" value="ECO:0007669"/>
    <property type="project" value="UniProtKB-ARBA"/>
</dbReference>
<dbReference type="GO" id="GO:0008240">
    <property type="term" value="F:tripeptidyl-peptidase activity"/>
    <property type="evidence" value="ECO:0007669"/>
    <property type="project" value="UniProtKB-EC"/>
</dbReference>
<dbReference type="SMART" id="SM00944">
    <property type="entry name" value="Pro-kuma_activ"/>
    <property type="match status" value="1"/>
</dbReference>
<evidence type="ECO:0000256" key="9">
    <source>
        <dbReference type="ARBA" id="ARBA00022729"/>
    </source>
</evidence>
<comment type="catalytic activity">
    <reaction evidence="1">
        <text>Release of an N-terminal tripeptide from a polypeptide.</text>
        <dbReference type="EC" id="3.4.14.10"/>
    </reaction>
</comment>
<keyword evidence="16" id="KW-0325">Glycoprotein</keyword>
<dbReference type="Proteomes" id="UP000509510">
    <property type="component" value="Chromosome V"/>
</dbReference>
<dbReference type="AlphaFoldDB" id="A0A7H8R9E2"/>
<keyword evidence="9 18" id="KW-0732">Signal</keyword>
<dbReference type="PANTHER" id="PTHR14218:SF32">
    <property type="entry name" value="TRIPEPTIDYL PEPTIDASE SED3 (AFU_ORTHOLOGUE AFUA_3G08930)"/>
    <property type="match status" value="1"/>
</dbReference>
<dbReference type="Pfam" id="PF09286">
    <property type="entry name" value="Pro-kuma_activ"/>
    <property type="match status" value="1"/>
</dbReference>
<feature type="binding site" evidence="17">
    <location>
        <position position="581"/>
    </location>
    <ligand>
        <name>Ca(2+)</name>
        <dbReference type="ChEBI" id="CHEBI:29108"/>
    </ligand>
</feature>
<evidence type="ECO:0000256" key="14">
    <source>
        <dbReference type="ARBA" id="ARBA00023026"/>
    </source>
</evidence>
<evidence type="ECO:0000256" key="13">
    <source>
        <dbReference type="ARBA" id="ARBA00022942"/>
    </source>
</evidence>
<keyword evidence="7 17" id="KW-0645">Protease</keyword>
<evidence type="ECO:0000256" key="18">
    <source>
        <dbReference type="SAM" id="SignalP"/>
    </source>
</evidence>
<dbReference type="Pfam" id="PF00082">
    <property type="entry name" value="Peptidase_S8"/>
    <property type="match status" value="1"/>
</dbReference>
<dbReference type="GO" id="GO:0004252">
    <property type="term" value="F:serine-type endopeptidase activity"/>
    <property type="evidence" value="ECO:0007669"/>
    <property type="project" value="UniProtKB-UniRule"/>
</dbReference>
<feature type="active site" description="Charge relay system" evidence="17">
    <location>
        <position position="504"/>
    </location>
</feature>
<keyword evidence="8 17" id="KW-0479">Metal-binding</keyword>
<comment type="cofactor">
    <cofactor evidence="17">
        <name>Ca(2+)</name>
        <dbReference type="ChEBI" id="CHEBI:29108"/>
    </cofactor>
    <text evidence="17">Binds 1 Ca(2+) ion per subunit.</text>
</comment>
<name>A0A7H8R9E2_TALRU</name>
<dbReference type="PANTHER" id="PTHR14218">
    <property type="entry name" value="PROTEASE S8 TRIPEPTIDYL PEPTIDASE I CLN2"/>
    <property type="match status" value="1"/>
</dbReference>
<dbReference type="Gene3D" id="1.25.40.990">
    <property type="match status" value="1"/>
</dbReference>
<dbReference type="InterPro" id="IPR000717">
    <property type="entry name" value="PCI_dom"/>
</dbReference>
<feature type="chain" id="PRO_5028848971" description="tripeptidyl-peptidase II" evidence="18">
    <location>
        <begin position="22"/>
        <end position="910"/>
    </location>
</feature>
<evidence type="ECO:0000313" key="22">
    <source>
        <dbReference type="Proteomes" id="UP000509510"/>
    </source>
</evidence>
<proteinExistence type="inferred from homology"/>
<feature type="binding site" evidence="17">
    <location>
        <position position="546"/>
    </location>
    <ligand>
        <name>Ca(2+)</name>
        <dbReference type="ChEBI" id="CHEBI:29108"/>
    </ligand>
</feature>
<comment type="subcellular location">
    <subcellularLocation>
        <location evidence="3">Secreted</location>
        <location evidence="3">Extracellular space</location>
    </subcellularLocation>
</comment>
<dbReference type="SUPFAM" id="SSF52743">
    <property type="entry name" value="Subtilisin-like"/>
    <property type="match status" value="1"/>
</dbReference>
<keyword evidence="15" id="KW-0865">Zymogen</keyword>
<comment type="similarity">
    <text evidence="4">Belongs to the proteasome subunit S14 family.</text>
</comment>